<accession>A0ABU3QJT8</accession>
<evidence type="ECO:0000256" key="1">
    <source>
        <dbReference type="ARBA" id="ARBA00023002"/>
    </source>
</evidence>
<keyword evidence="1" id="KW-0560">Oxidoreductase</keyword>
<evidence type="ECO:0000313" key="3">
    <source>
        <dbReference type="EMBL" id="MDT9683001.1"/>
    </source>
</evidence>
<dbReference type="Pfam" id="PF01243">
    <property type="entry name" value="PNPOx_N"/>
    <property type="match status" value="1"/>
</dbReference>
<dbReference type="PANTHER" id="PTHR35176">
    <property type="entry name" value="HEME OXYGENASE HI_0854-RELATED"/>
    <property type="match status" value="1"/>
</dbReference>
<comment type="caution">
    <text evidence="3">The sequence shown here is derived from an EMBL/GenBank/DDBJ whole genome shotgun (WGS) entry which is preliminary data.</text>
</comment>
<dbReference type="InterPro" id="IPR012349">
    <property type="entry name" value="Split_barrel_FMN-bd"/>
</dbReference>
<name>A0ABU3QJT8_9ACTN</name>
<dbReference type="InterPro" id="IPR011576">
    <property type="entry name" value="Pyridox_Oxase_N"/>
</dbReference>
<dbReference type="EMBL" id="JAWCTQ010000013">
    <property type="protein sequence ID" value="MDT9683001.1"/>
    <property type="molecule type" value="Genomic_DNA"/>
</dbReference>
<gene>
    <name evidence="3" type="ORF">RND61_13110</name>
</gene>
<sequence>MIIREPVRDRQQRKRDVLRRLEEDHDLWVATASAAGEPLLVPLSFVWDDGTLLMSTRRTNPTARNLTPRGRVRLSLGHTRDVVLVDGLAEVVEGRDLLRASADAFAAKLGWDPRDREPWVYLRVTPRSVKAWREEDELPGRLLMRDGTWLV</sequence>
<feature type="domain" description="Pyridoxamine 5'-phosphate oxidase N-terminal" evidence="2">
    <location>
        <begin position="21"/>
        <end position="132"/>
    </location>
</feature>
<organism evidence="3 4">
    <name type="scientific">Streptomyces tamarix</name>
    <dbReference type="NCBI Taxonomy" id="3078565"/>
    <lineage>
        <taxon>Bacteria</taxon>
        <taxon>Bacillati</taxon>
        <taxon>Actinomycetota</taxon>
        <taxon>Actinomycetes</taxon>
        <taxon>Kitasatosporales</taxon>
        <taxon>Streptomycetaceae</taxon>
        <taxon>Streptomyces</taxon>
    </lineage>
</organism>
<dbReference type="PANTHER" id="PTHR35176:SF4">
    <property type="entry name" value="PYRIDOXAMINE 5'-PHOSPHATE OXIDASE-RELATED FMN-BINDING"/>
    <property type="match status" value="1"/>
</dbReference>
<keyword evidence="4" id="KW-1185">Reference proteome</keyword>
<protein>
    <submittedName>
        <fullName evidence="3">Pyridoxamine 5'-phosphate oxidase family protein</fullName>
    </submittedName>
</protein>
<dbReference type="SUPFAM" id="SSF50475">
    <property type="entry name" value="FMN-binding split barrel"/>
    <property type="match status" value="1"/>
</dbReference>
<dbReference type="Gene3D" id="2.30.110.10">
    <property type="entry name" value="Electron Transport, Fmn-binding Protein, Chain A"/>
    <property type="match status" value="1"/>
</dbReference>
<evidence type="ECO:0000259" key="2">
    <source>
        <dbReference type="Pfam" id="PF01243"/>
    </source>
</evidence>
<dbReference type="Proteomes" id="UP001250181">
    <property type="component" value="Unassembled WGS sequence"/>
</dbReference>
<proteinExistence type="predicted"/>
<reference evidence="3 4" key="1">
    <citation type="submission" date="2023-09" db="EMBL/GenBank/DDBJ databases">
        <title>Streptomyces sp. nov.: A antagonism against Alternaria gaisen Producing Streptochlin, Isolated from Tamarix root soil.</title>
        <authorList>
            <person name="Chen Y."/>
        </authorList>
    </citation>
    <scope>NUCLEOTIDE SEQUENCE [LARGE SCALE GENOMIC DNA]</scope>
    <source>
        <strain evidence="3 4">TRM76323</strain>
    </source>
</reference>
<dbReference type="InterPro" id="IPR052019">
    <property type="entry name" value="F420H2_bilvrd_red/Heme_oxyg"/>
</dbReference>
<dbReference type="RefSeq" id="WP_315878074.1">
    <property type="nucleotide sequence ID" value="NZ_JAWCTQ010000013.1"/>
</dbReference>
<evidence type="ECO:0000313" key="4">
    <source>
        <dbReference type="Proteomes" id="UP001250181"/>
    </source>
</evidence>